<evidence type="ECO:0000256" key="7">
    <source>
        <dbReference type="ARBA" id="ARBA00022723"/>
    </source>
</evidence>
<keyword evidence="10" id="KW-0943">RNA-mediated gene silencing</keyword>
<evidence type="ECO:0000313" key="15">
    <source>
        <dbReference type="EMBL" id="MDQ0424032.1"/>
    </source>
</evidence>
<dbReference type="Pfam" id="PF12623">
    <property type="entry name" value="Hen1_L"/>
    <property type="match status" value="1"/>
</dbReference>
<evidence type="ECO:0000313" key="16">
    <source>
        <dbReference type="Proteomes" id="UP001240250"/>
    </source>
</evidence>
<dbReference type="CDD" id="cd02440">
    <property type="entry name" value="AdoMet_MTases"/>
    <property type="match status" value="1"/>
</dbReference>
<keyword evidence="5" id="KW-0808">Transferase</keyword>
<dbReference type="Gene3D" id="3.30.1610.20">
    <property type="entry name" value="Hen1, N-terminal domain"/>
    <property type="match status" value="1"/>
</dbReference>
<dbReference type="InterPro" id="IPR024740">
    <property type="entry name" value="Hen1_N"/>
</dbReference>
<dbReference type="GO" id="GO:0008168">
    <property type="term" value="F:methyltransferase activity"/>
    <property type="evidence" value="ECO:0007669"/>
    <property type="project" value="UniProtKB-KW"/>
</dbReference>
<dbReference type="InterPro" id="IPR026610">
    <property type="entry name" value="Hen1"/>
</dbReference>
<comment type="cofactor">
    <cofactor evidence="1">
        <name>Mg(2+)</name>
        <dbReference type="ChEBI" id="CHEBI:18420"/>
    </cofactor>
</comment>
<dbReference type="Proteomes" id="UP001240250">
    <property type="component" value="Unassembled WGS sequence"/>
</dbReference>
<dbReference type="EMBL" id="JAUSVM010000001">
    <property type="protein sequence ID" value="MDQ0424032.1"/>
    <property type="molecule type" value="Genomic_DNA"/>
</dbReference>
<dbReference type="NCBIfam" id="TIGR04074">
    <property type="entry name" value="bacter_Hen1"/>
    <property type="match status" value="1"/>
</dbReference>
<feature type="domain" description="Hen1 N-terminal" evidence="14">
    <location>
        <begin position="1"/>
        <end position="245"/>
    </location>
</feature>
<dbReference type="PANTHER" id="PTHR21404">
    <property type="entry name" value="HEN1"/>
    <property type="match status" value="1"/>
</dbReference>
<dbReference type="Gene3D" id="3.40.50.150">
    <property type="entry name" value="Vaccinia Virus protein VP39"/>
    <property type="match status" value="1"/>
</dbReference>
<dbReference type="PANTHER" id="PTHR21404:SF3">
    <property type="entry name" value="SMALL RNA 2'-O-METHYLTRANSFERASE"/>
    <property type="match status" value="1"/>
</dbReference>
<proteinExistence type="inferred from homology"/>
<dbReference type="EC" id="2.1.1.386" evidence="11"/>
<dbReference type="GO" id="GO:0032259">
    <property type="term" value="P:methylation"/>
    <property type="evidence" value="ECO:0007669"/>
    <property type="project" value="UniProtKB-KW"/>
</dbReference>
<feature type="region of interest" description="Disordered" evidence="13">
    <location>
        <begin position="261"/>
        <end position="293"/>
    </location>
</feature>
<evidence type="ECO:0000256" key="9">
    <source>
        <dbReference type="ARBA" id="ARBA00022884"/>
    </source>
</evidence>
<dbReference type="InterPro" id="IPR029063">
    <property type="entry name" value="SAM-dependent_MTases_sf"/>
</dbReference>
<gene>
    <name evidence="15" type="ORF">JO380_000413</name>
</gene>
<comment type="similarity">
    <text evidence="2">Belongs to the methyltransferase superfamily. HEN1 family.</text>
</comment>
<evidence type="ECO:0000256" key="12">
    <source>
        <dbReference type="ARBA" id="ARBA00048418"/>
    </source>
</evidence>
<dbReference type="InterPro" id="IPR024026">
    <property type="entry name" value="3'-RNA_MeTfrase_Hen1_bac"/>
</dbReference>
<evidence type="ECO:0000256" key="3">
    <source>
        <dbReference type="ARBA" id="ARBA00021330"/>
    </source>
</evidence>
<dbReference type="RefSeq" id="WP_070318401.1">
    <property type="nucleotide sequence ID" value="NZ_JAUSVM010000001.1"/>
</dbReference>
<keyword evidence="4 15" id="KW-0489">Methyltransferase</keyword>
<evidence type="ECO:0000256" key="5">
    <source>
        <dbReference type="ARBA" id="ARBA00022679"/>
    </source>
</evidence>
<keyword evidence="6" id="KW-0949">S-adenosyl-L-methionine</keyword>
<dbReference type="SUPFAM" id="SSF53335">
    <property type="entry name" value="S-adenosyl-L-methionine-dependent methyltransferases"/>
    <property type="match status" value="1"/>
</dbReference>
<comment type="catalytic activity">
    <reaction evidence="12">
        <text>small RNA 3'-end nucleotide + S-adenosyl-L-methionine = small RNA 3'-end 2'-O-methylnucleotide + S-adenosyl-L-homocysteine + H(+)</text>
        <dbReference type="Rhea" id="RHEA:37887"/>
        <dbReference type="Rhea" id="RHEA-COMP:10415"/>
        <dbReference type="Rhea" id="RHEA-COMP:10416"/>
        <dbReference type="ChEBI" id="CHEBI:15378"/>
        <dbReference type="ChEBI" id="CHEBI:57856"/>
        <dbReference type="ChEBI" id="CHEBI:59789"/>
        <dbReference type="ChEBI" id="CHEBI:74896"/>
        <dbReference type="ChEBI" id="CHEBI:74898"/>
        <dbReference type="EC" id="2.1.1.386"/>
    </reaction>
</comment>
<name>A0ABU0GFC5_9CELL</name>
<evidence type="ECO:0000256" key="4">
    <source>
        <dbReference type="ARBA" id="ARBA00022603"/>
    </source>
</evidence>
<evidence type="ECO:0000256" key="10">
    <source>
        <dbReference type="ARBA" id="ARBA00023158"/>
    </source>
</evidence>
<evidence type="ECO:0000256" key="13">
    <source>
        <dbReference type="SAM" id="MobiDB-lite"/>
    </source>
</evidence>
<evidence type="ECO:0000256" key="11">
    <source>
        <dbReference type="ARBA" id="ARBA00035025"/>
    </source>
</evidence>
<keyword evidence="7" id="KW-0479">Metal-binding</keyword>
<dbReference type="Pfam" id="PF13489">
    <property type="entry name" value="Methyltransf_23"/>
    <property type="match status" value="1"/>
</dbReference>
<keyword evidence="9" id="KW-0694">RNA-binding</keyword>
<evidence type="ECO:0000256" key="1">
    <source>
        <dbReference type="ARBA" id="ARBA00001946"/>
    </source>
</evidence>
<feature type="compositionally biased region" description="Low complexity" evidence="13">
    <location>
        <begin position="269"/>
        <end position="286"/>
    </location>
</feature>
<organism evidence="15 16">
    <name type="scientific">Cellulomonas iranensis</name>
    <dbReference type="NCBI Taxonomy" id="76862"/>
    <lineage>
        <taxon>Bacteria</taxon>
        <taxon>Bacillati</taxon>
        <taxon>Actinomycetota</taxon>
        <taxon>Actinomycetes</taxon>
        <taxon>Micrococcales</taxon>
        <taxon>Cellulomonadaceae</taxon>
        <taxon>Cellulomonas</taxon>
    </lineage>
</organism>
<evidence type="ECO:0000256" key="2">
    <source>
        <dbReference type="ARBA" id="ARBA00009026"/>
    </source>
</evidence>
<protein>
    <recommendedName>
        <fullName evidence="3">Small RNA 2'-O-methyltransferase</fullName>
        <ecNumber evidence="11">2.1.1.386</ecNumber>
    </recommendedName>
</protein>
<evidence type="ECO:0000256" key="8">
    <source>
        <dbReference type="ARBA" id="ARBA00022842"/>
    </source>
</evidence>
<dbReference type="InterPro" id="IPR038546">
    <property type="entry name" value="Hen1_N_sf"/>
</dbReference>
<comment type="caution">
    <text evidence="15">The sequence shown here is derived from an EMBL/GenBank/DDBJ whole genome shotgun (WGS) entry which is preliminary data.</text>
</comment>
<evidence type="ECO:0000256" key="6">
    <source>
        <dbReference type="ARBA" id="ARBA00022691"/>
    </source>
</evidence>
<accession>A0ABU0GFC5</accession>
<sequence length="498" mass="53637">MLLTLTADAPDAATPASDLGHLLHKHPDRVQTFDAGVGTAHVLYPRADAERCTVALLVEVDPVGLVRDRAGRGDGPLAAYVNDVPYASASVLAVALRRVFGTAMTGRCDRRPELASRALPLEVHVPAVAVRGDVALVAELFAPLGWDVAATPLPLDPRVPAWGDSRYVDLRLRGTLRLADALSHLYVLLPALDGEKHYWVGEDEVDKLLRAGEAWLADHPRRDVVVDRYLRRSRPLAASALERLAEVEHVPADALDDAVAARPEDVDDTSAATSATTGTPTGTPADTDADAVADDGPRTPALARLRVEAVHAALRAAGARTVVDLGCGEGVLLRELLADASFDRLLGVDVSHRALQVAARRLRLDRLPERQRARVDLAQSALTYLDDRLVGFDAAVLMEVVEHVDPPRLPALEQAVLGHARPGALVVTTPNVEHNARYGLDAGHLRHHDHRFEWTRAQFRDWARAAAAAHGYDVTFGGVGDEDPDVGPPTQLAVLTRR</sequence>
<evidence type="ECO:0000259" key="14">
    <source>
        <dbReference type="Pfam" id="PF12623"/>
    </source>
</evidence>
<keyword evidence="16" id="KW-1185">Reference proteome</keyword>
<keyword evidence="8" id="KW-0460">Magnesium</keyword>
<reference evidence="15 16" key="1">
    <citation type="submission" date="2023-07" db="EMBL/GenBank/DDBJ databases">
        <title>Sequencing the genomes of 1000 actinobacteria strains.</title>
        <authorList>
            <person name="Klenk H.-P."/>
        </authorList>
    </citation>
    <scope>NUCLEOTIDE SEQUENCE [LARGE SCALE GENOMIC DNA]</scope>
    <source>
        <strain evidence="15 16">DSM 14785</strain>
    </source>
</reference>